<evidence type="ECO:0000313" key="2">
    <source>
        <dbReference type="Proteomes" id="UP000011776"/>
    </source>
</evidence>
<sequence length="103" mass="12285">MATTPGRNLRRFQVRQLYISLIAGYILLKKNNQVRVKPKKQERSRVSSWPFYFKKEVSKHSTNKQRFYDQSKKSQASTFDFLRLEERCVFTQRNSSSTDIALF</sequence>
<proteinExistence type="predicted"/>
<comment type="caution">
    <text evidence="1">The sequence shown here is derived from an EMBL/GenBank/DDBJ whole genome shotgun (WGS) entry which is preliminary data.</text>
</comment>
<protein>
    <submittedName>
        <fullName evidence="1">Uncharacterized protein</fullName>
    </submittedName>
</protein>
<dbReference type="AlphaFoldDB" id="M3I1D2"/>
<evidence type="ECO:0000313" key="1">
    <source>
        <dbReference type="EMBL" id="EMG09256.1"/>
    </source>
</evidence>
<gene>
    <name evidence="1" type="ORF">LEP1GSC151_0693</name>
</gene>
<dbReference type="BioCyc" id="LINT1001599:G11K9-1080-MONOMER"/>
<reference evidence="1 2" key="1">
    <citation type="submission" date="2013-02" db="EMBL/GenBank/DDBJ databases">
        <authorList>
            <person name="Harkins D.M."/>
            <person name="Durkin A.S."/>
            <person name="Brinkac L.M."/>
            <person name="Haft D.H."/>
            <person name="Selengut J.D."/>
            <person name="Sanka R."/>
            <person name="DePew J."/>
            <person name="Purushe J."/>
            <person name="Tulsiani S.M."/>
            <person name="Graham G.C."/>
            <person name="Burns M.-A."/>
            <person name="Dohnt M.F."/>
            <person name="Smythe L.D."/>
            <person name="McKay D.B."/>
            <person name="Craig S.B."/>
            <person name="Vinetz J.M."/>
            <person name="Sutton G.G."/>
            <person name="Nierman W.C."/>
            <person name="Fouts D.E."/>
        </authorList>
    </citation>
    <scope>NUCLEOTIDE SEQUENCE [LARGE SCALE GENOMIC DNA]</scope>
    <source>
        <strain evidence="1 2">LT2186</strain>
    </source>
</reference>
<organism evidence="1 2">
    <name type="scientific">Leptospira interrogans serovar Grippotyphosa str. LT2186</name>
    <dbReference type="NCBI Taxonomy" id="1001599"/>
    <lineage>
        <taxon>Bacteria</taxon>
        <taxon>Pseudomonadati</taxon>
        <taxon>Spirochaetota</taxon>
        <taxon>Spirochaetia</taxon>
        <taxon>Leptospirales</taxon>
        <taxon>Leptospiraceae</taxon>
        <taxon>Leptospira</taxon>
    </lineage>
</organism>
<dbReference type="Proteomes" id="UP000011776">
    <property type="component" value="Unassembled WGS sequence"/>
</dbReference>
<dbReference type="EMBL" id="AFME02000328">
    <property type="protein sequence ID" value="EMG09256.1"/>
    <property type="molecule type" value="Genomic_DNA"/>
</dbReference>
<name>M3I1D2_LEPIR</name>
<accession>M3I1D2</accession>